<evidence type="ECO:0000313" key="4">
    <source>
        <dbReference type="EMBL" id="CEP64648.1"/>
    </source>
</evidence>
<dbReference type="PANTHER" id="PTHR24320:SF285">
    <property type="entry name" value="RETINOL DEHYDROGENASE 14"/>
    <property type="match status" value="1"/>
</dbReference>
<dbReference type="GO" id="GO:0016491">
    <property type="term" value="F:oxidoreductase activity"/>
    <property type="evidence" value="ECO:0007669"/>
    <property type="project" value="UniProtKB-KW"/>
</dbReference>
<evidence type="ECO:0000313" key="5">
    <source>
        <dbReference type="Proteomes" id="UP000054304"/>
    </source>
</evidence>
<keyword evidence="3" id="KW-1133">Transmembrane helix</keyword>
<name>A0A0C7MXC9_9SACH</name>
<protein>
    <submittedName>
        <fullName evidence="4">LALA0S12e03708g1_1</fullName>
    </submittedName>
</protein>
<accession>A0A0C7MXC9</accession>
<evidence type="ECO:0000256" key="2">
    <source>
        <dbReference type="ARBA" id="ARBA00023002"/>
    </source>
</evidence>
<dbReference type="HOGENOM" id="CLU_010194_44_1_1"/>
<organism evidence="4 5">
    <name type="scientific">Lachancea lanzarotensis</name>
    <dbReference type="NCBI Taxonomy" id="1245769"/>
    <lineage>
        <taxon>Eukaryota</taxon>
        <taxon>Fungi</taxon>
        <taxon>Dikarya</taxon>
        <taxon>Ascomycota</taxon>
        <taxon>Saccharomycotina</taxon>
        <taxon>Saccharomycetes</taxon>
        <taxon>Saccharomycetales</taxon>
        <taxon>Saccharomycetaceae</taxon>
        <taxon>Lachancea</taxon>
    </lineage>
</organism>
<sequence>MPLDILATAVVEGTDKIPFWREIRTLAPYIAGIGAIKFWTRGGLNQWGRKLHGKVYIVTGATTQGMGTAVALEMAEQGAQLIILVRKLDEWATEWVEDLRSKTKNELIYLEQCDLSDLYQVRKFATKWLDNKPARRLDGVVAMAGNLEPVWNGTRKASADGLELQIAVNFAGTFHLLDLLRPAFKAQPPDRDVRIIATTCMLQAIGDVRVEDPLWRDTKYDRPLKYFGSSKLQLGLCMLELQRRMLSSDKKDDGRTGKNVTVTLVQPGIMRSTSLRRLISNGSVLALIFLYSILLYPILWLFTKSGFRGAQSVLYALMTPELEEVNLKDEQVKYVVNTGLGRFSRKEFDDVELQKKLYDTTAEKILELERSMAIKRNVGKKKPAVSDAKK</sequence>
<evidence type="ECO:0000256" key="1">
    <source>
        <dbReference type="ARBA" id="ARBA00006484"/>
    </source>
</evidence>
<dbReference type="STRING" id="1245769.A0A0C7MXC9"/>
<keyword evidence="2" id="KW-0560">Oxidoreductase</keyword>
<gene>
    <name evidence="4" type="ORF">LALA0_S12e03708g</name>
</gene>
<dbReference type="Pfam" id="PF00106">
    <property type="entry name" value="adh_short"/>
    <property type="match status" value="1"/>
</dbReference>
<feature type="transmembrane region" description="Helical" evidence="3">
    <location>
        <begin position="278"/>
        <end position="302"/>
    </location>
</feature>
<dbReference type="PANTHER" id="PTHR24320">
    <property type="entry name" value="RETINOL DEHYDROGENASE"/>
    <property type="match status" value="1"/>
</dbReference>
<keyword evidence="3" id="KW-0812">Transmembrane</keyword>
<dbReference type="Gene3D" id="3.40.50.720">
    <property type="entry name" value="NAD(P)-binding Rossmann-like Domain"/>
    <property type="match status" value="1"/>
</dbReference>
<dbReference type="InterPro" id="IPR036291">
    <property type="entry name" value="NAD(P)-bd_dom_sf"/>
</dbReference>
<proteinExistence type="inferred from homology"/>
<dbReference type="SUPFAM" id="SSF51735">
    <property type="entry name" value="NAD(P)-binding Rossmann-fold domains"/>
    <property type="match status" value="1"/>
</dbReference>
<comment type="similarity">
    <text evidence="1">Belongs to the short-chain dehydrogenases/reductases (SDR) family.</text>
</comment>
<keyword evidence="3" id="KW-0472">Membrane</keyword>
<dbReference type="RefSeq" id="XP_022630853.1">
    <property type="nucleotide sequence ID" value="XM_022775068.1"/>
</dbReference>
<dbReference type="InterPro" id="IPR002347">
    <property type="entry name" value="SDR_fam"/>
</dbReference>
<evidence type="ECO:0000256" key="3">
    <source>
        <dbReference type="SAM" id="Phobius"/>
    </source>
</evidence>
<dbReference type="EMBL" id="LN736371">
    <property type="protein sequence ID" value="CEP64648.1"/>
    <property type="molecule type" value="Genomic_DNA"/>
</dbReference>
<dbReference type="AlphaFoldDB" id="A0A0C7MXC9"/>
<dbReference type="Proteomes" id="UP000054304">
    <property type="component" value="Unassembled WGS sequence"/>
</dbReference>
<reference evidence="4 5" key="1">
    <citation type="submission" date="2014-12" db="EMBL/GenBank/DDBJ databases">
        <authorList>
            <person name="Neuveglise Cecile"/>
        </authorList>
    </citation>
    <scope>NUCLEOTIDE SEQUENCE [LARGE SCALE GENOMIC DNA]</scope>
    <source>
        <strain evidence="4 5">CBS 12615</strain>
    </source>
</reference>
<dbReference type="GeneID" id="34688208"/>
<dbReference type="OrthoDB" id="191979at2759"/>
<keyword evidence="5" id="KW-1185">Reference proteome</keyword>